<comment type="similarity">
    <text evidence="2">Belongs to the L6 tetraspanin family.</text>
</comment>
<feature type="transmembrane region" description="Helical" evidence="7">
    <location>
        <begin position="46"/>
        <end position="69"/>
    </location>
</feature>
<evidence type="ECO:0000256" key="3">
    <source>
        <dbReference type="ARBA" id="ARBA00022692"/>
    </source>
</evidence>
<accession>A0A8K1G5G1</accession>
<feature type="transmembrane region" description="Helical" evidence="7">
    <location>
        <begin position="90"/>
        <end position="114"/>
    </location>
</feature>
<dbReference type="Proteomes" id="UP000796761">
    <property type="component" value="Unassembled WGS sequence"/>
</dbReference>
<comment type="subcellular location">
    <subcellularLocation>
        <location evidence="1">Membrane</location>
        <topology evidence="1">Multi-pass membrane protein</topology>
    </subcellularLocation>
</comment>
<sequence length="292" mass="31361">MCTGGCAKCLGGTLIPLAVLCALANILLFFPGGKVADDSAHITTEVWYFGGILGSGVLMIFPALVFLGLQNNDCCGCCGNQGCGKRFAMFSSIIFAAVGVVGAGYCFILSAVAINKGPICQTATNWTYPFENGVLKELTDGIAKPFFTFEKSWQSGGAPGGWKRGNNTPIFKKGRKEDSGDPQPASLTSVPEIMEQFLLEGLMVHMEHRGVIWQPLPDQPMAFYDGVDNGGATEVIYPGTIPHSILLSKLERDDFRGELLDGEGSGWMVPSRGWWSVAQDNVLMDSSDKRCP</sequence>
<dbReference type="InterPro" id="IPR008661">
    <property type="entry name" value="L6_membrane"/>
</dbReference>
<dbReference type="EMBL" id="SWJQ01000622">
    <property type="protein sequence ID" value="TRZ12087.1"/>
    <property type="molecule type" value="Genomic_DNA"/>
</dbReference>
<protein>
    <recommendedName>
        <fullName evidence="10">Transmembrane 4 L6 family member 4</fullName>
    </recommendedName>
</protein>
<dbReference type="AlphaFoldDB" id="A0A8K1G5G1"/>
<evidence type="ECO:0000256" key="4">
    <source>
        <dbReference type="ARBA" id="ARBA00022989"/>
    </source>
</evidence>
<dbReference type="GO" id="GO:0016020">
    <property type="term" value="C:membrane"/>
    <property type="evidence" value="ECO:0007669"/>
    <property type="project" value="UniProtKB-SubCell"/>
</dbReference>
<gene>
    <name evidence="8" type="ORF">HGM15179_015020</name>
</gene>
<feature type="transmembrane region" description="Helical" evidence="7">
    <location>
        <begin position="12"/>
        <end position="31"/>
    </location>
</feature>
<evidence type="ECO:0000256" key="2">
    <source>
        <dbReference type="ARBA" id="ARBA00006193"/>
    </source>
</evidence>
<dbReference type="PANTHER" id="PTHR14198">
    <property type="entry name" value="TRANSMEMBRANE 4 L6 FAMILY MEMBER 1-RELATED"/>
    <property type="match status" value="1"/>
</dbReference>
<evidence type="ECO:0008006" key="10">
    <source>
        <dbReference type="Google" id="ProtNLM"/>
    </source>
</evidence>
<evidence type="ECO:0000313" key="8">
    <source>
        <dbReference type="EMBL" id="TRZ12087.1"/>
    </source>
</evidence>
<keyword evidence="3 7" id="KW-0812">Transmembrane</keyword>
<keyword evidence="9" id="KW-1185">Reference proteome</keyword>
<evidence type="ECO:0000313" key="9">
    <source>
        <dbReference type="Proteomes" id="UP000796761"/>
    </source>
</evidence>
<dbReference type="Pfam" id="PF05805">
    <property type="entry name" value="L6_membrane"/>
    <property type="match status" value="1"/>
</dbReference>
<keyword evidence="4 7" id="KW-1133">Transmembrane helix</keyword>
<name>A0A8K1G5G1_9PASS</name>
<reference evidence="8" key="1">
    <citation type="submission" date="2019-04" db="EMBL/GenBank/DDBJ databases">
        <title>Genome assembly of Zosterops borbonicus 15179.</title>
        <authorList>
            <person name="Leroy T."/>
            <person name="Anselmetti Y."/>
            <person name="Tilak M.-K."/>
            <person name="Nabholz B."/>
        </authorList>
    </citation>
    <scope>NUCLEOTIDE SEQUENCE</scope>
    <source>
        <strain evidence="8">HGM_15179</strain>
        <tissue evidence="8">Muscle</tissue>
    </source>
</reference>
<proteinExistence type="inferred from homology"/>
<evidence type="ECO:0000256" key="1">
    <source>
        <dbReference type="ARBA" id="ARBA00004141"/>
    </source>
</evidence>
<keyword evidence="5 7" id="KW-0472">Membrane</keyword>
<dbReference type="OrthoDB" id="9449742at2759"/>
<feature type="region of interest" description="Disordered" evidence="6">
    <location>
        <begin position="156"/>
        <end position="187"/>
    </location>
</feature>
<organism evidence="8 9">
    <name type="scientific">Zosterops borbonicus</name>
    <dbReference type="NCBI Taxonomy" id="364589"/>
    <lineage>
        <taxon>Eukaryota</taxon>
        <taxon>Metazoa</taxon>
        <taxon>Chordata</taxon>
        <taxon>Craniata</taxon>
        <taxon>Vertebrata</taxon>
        <taxon>Euteleostomi</taxon>
        <taxon>Archelosauria</taxon>
        <taxon>Archosauria</taxon>
        <taxon>Dinosauria</taxon>
        <taxon>Saurischia</taxon>
        <taxon>Theropoda</taxon>
        <taxon>Coelurosauria</taxon>
        <taxon>Aves</taxon>
        <taxon>Neognathae</taxon>
        <taxon>Neoaves</taxon>
        <taxon>Telluraves</taxon>
        <taxon>Australaves</taxon>
        <taxon>Passeriformes</taxon>
        <taxon>Sylvioidea</taxon>
        <taxon>Zosteropidae</taxon>
        <taxon>Zosterops</taxon>
    </lineage>
</organism>
<evidence type="ECO:0000256" key="5">
    <source>
        <dbReference type="ARBA" id="ARBA00023136"/>
    </source>
</evidence>
<evidence type="ECO:0000256" key="7">
    <source>
        <dbReference type="SAM" id="Phobius"/>
    </source>
</evidence>
<evidence type="ECO:0000256" key="6">
    <source>
        <dbReference type="SAM" id="MobiDB-lite"/>
    </source>
</evidence>
<comment type="caution">
    <text evidence="8">The sequence shown here is derived from an EMBL/GenBank/DDBJ whole genome shotgun (WGS) entry which is preliminary data.</text>
</comment>
<dbReference type="PANTHER" id="PTHR14198:SF15">
    <property type="entry name" value="TRANSMEMBRANE 4 L6 FAMILY MEMBER 4"/>
    <property type="match status" value="1"/>
</dbReference>